<dbReference type="PROSITE" id="PS00122">
    <property type="entry name" value="CARBOXYLESTERASE_B_1"/>
    <property type="match status" value="1"/>
</dbReference>
<dbReference type="InterPro" id="IPR050309">
    <property type="entry name" value="Type-B_Carboxylest/Lipase"/>
</dbReference>
<dbReference type="PANTHER" id="PTHR11559">
    <property type="entry name" value="CARBOXYLESTERASE"/>
    <property type="match status" value="1"/>
</dbReference>
<dbReference type="AlphaFoldDB" id="A0A2S0BZ03"/>
<dbReference type="InterPro" id="IPR002018">
    <property type="entry name" value="CarbesteraseB"/>
</dbReference>
<evidence type="ECO:0000256" key="3">
    <source>
        <dbReference type="ARBA" id="ARBA00022801"/>
    </source>
</evidence>
<evidence type="ECO:0000256" key="2">
    <source>
        <dbReference type="ARBA" id="ARBA00022487"/>
    </source>
</evidence>
<feature type="chain" id="PRO_5015376027" description="Carboxylic ester hydrolase" evidence="6">
    <location>
        <begin position="18"/>
        <end position="545"/>
    </location>
</feature>
<accession>A0A2S0BZ03</accession>
<evidence type="ECO:0000313" key="8">
    <source>
        <dbReference type="EMBL" id="ANS53406.1"/>
    </source>
</evidence>
<sequence>MFSVWILVLLATTTTSANLVFTKSGPIIGRERWTDPENKLYYAYQGIPYAKPPVGDLRFADPVPPEHWILPKLTISDQSRCLQLSLKSFSSEDCLYMNVYSPTNNASAKLPVMVWIYGGFFLFGDGDYKDLGPDYFLEQDVVFVDFNYRLGVLGFLSTADEAASGNWALKDQILALKWVQDNIENFGGDKNSVTLFGQSAGAGASSYLSLMPETKGLFHKVILQSGSALNLWSLARQPRRAAFAVGNFYGIDTNDSKTLVEELRKVDALNLTVVGLSEDLRETIEENPRDGLIFGPVIEPSHDGAVVTWKSYEKMASGDFNQVPYMMGFTSQEGGQTVEVIDWIKLYILATFDADPVKLVPICMNINDTTSKNAVSLFIKTHYFGIIPAAFSDEEIIQYISDDQFVRPVYQSAKLMSQYTDVYLYRFSYLGDVYKSTRSTTDVYHAEELNYLFKIADNPQLTSTDDLKVRKQLIKLWTNFAKYSNPTPQLDFDFNLAIWDKVDSNNIRYLDIGNYLAMSSNLTQYSLDFWQELYDSHGVPPYDTY</sequence>
<keyword evidence="3 6" id="KW-0378">Hydrolase</keyword>
<protein>
    <recommendedName>
        <fullName evidence="6">Carboxylic ester hydrolase</fullName>
        <ecNumber evidence="6">3.1.1.-</ecNumber>
    </recommendedName>
</protein>
<dbReference type="OrthoDB" id="19653at2759"/>
<evidence type="ECO:0000256" key="1">
    <source>
        <dbReference type="ARBA" id="ARBA00005964"/>
    </source>
</evidence>
<dbReference type="GO" id="GO:0052689">
    <property type="term" value="F:carboxylic ester hydrolase activity"/>
    <property type="evidence" value="ECO:0007669"/>
    <property type="project" value="UniProtKB-KW"/>
</dbReference>
<evidence type="ECO:0000256" key="5">
    <source>
        <dbReference type="ARBA" id="ARBA00023180"/>
    </source>
</evidence>
<organism evidence="8">
    <name type="scientific">Sitophilus oryzae</name>
    <name type="common">Rice weevil</name>
    <name type="synonym">Curculio oryzae</name>
    <dbReference type="NCBI Taxonomy" id="7048"/>
    <lineage>
        <taxon>Eukaryota</taxon>
        <taxon>Metazoa</taxon>
        <taxon>Ecdysozoa</taxon>
        <taxon>Arthropoda</taxon>
        <taxon>Hexapoda</taxon>
        <taxon>Insecta</taxon>
        <taxon>Pterygota</taxon>
        <taxon>Neoptera</taxon>
        <taxon>Endopterygota</taxon>
        <taxon>Coleoptera</taxon>
        <taxon>Polyphaga</taxon>
        <taxon>Cucujiformia</taxon>
        <taxon>Curculionidae</taxon>
        <taxon>Dryophthorinae</taxon>
        <taxon>Sitophilus</taxon>
    </lineage>
</organism>
<comment type="similarity">
    <text evidence="1 6">Belongs to the type-B carboxylesterase/lipase family.</text>
</comment>
<reference evidence="8" key="1">
    <citation type="submission" date="2016-05" db="EMBL/GenBank/DDBJ databases">
        <title>Cloning and sequence analysis of EST genes from Sitophilus oryzae.</title>
        <authorList>
            <person name="Hu F."/>
            <person name="Ye K."/>
            <person name="Lu Y.J."/>
            <person name="Wei Z.J."/>
        </authorList>
    </citation>
    <scope>NUCLEOTIDE SEQUENCE</scope>
</reference>
<feature type="domain" description="Carboxylesterase type B" evidence="7">
    <location>
        <begin position="18"/>
        <end position="530"/>
    </location>
</feature>
<feature type="signal peptide" evidence="6">
    <location>
        <begin position="1"/>
        <end position="17"/>
    </location>
</feature>
<keyword evidence="5" id="KW-0325">Glycoprotein</keyword>
<evidence type="ECO:0000256" key="4">
    <source>
        <dbReference type="ARBA" id="ARBA00023157"/>
    </source>
</evidence>
<proteinExistence type="evidence at transcript level"/>
<dbReference type="EC" id="3.1.1.-" evidence="6"/>
<name>A0A2S0BZ03_SITOR</name>
<keyword evidence="4" id="KW-1015">Disulfide bond</keyword>
<keyword evidence="6" id="KW-0732">Signal</keyword>
<evidence type="ECO:0000259" key="7">
    <source>
        <dbReference type="Pfam" id="PF00135"/>
    </source>
</evidence>
<dbReference type="Gene3D" id="3.40.50.1820">
    <property type="entry name" value="alpha/beta hydrolase"/>
    <property type="match status" value="1"/>
</dbReference>
<evidence type="ECO:0000256" key="6">
    <source>
        <dbReference type="RuleBase" id="RU361235"/>
    </source>
</evidence>
<dbReference type="InterPro" id="IPR029058">
    <property type="entry name" value="AB_hydrolase_fold"/>
</dbReference>
<dbReference type="InterPro" id="IPR019826">
    <property type="entry name" value="Carboxylesterase_B_AS"/>
</dbReference>
<keyword evidence="2" id="KW-0719">Serine esterase</keyword>
<dbReference type="Pfam" id="PF00135">
    <property type="entry name" value="COesterase"/>
    <property type="match status" value="1"/>
</dbReference>
<dbReference type="SUPFAM" id="SSF53474">
    <property type="entry name" value="alpha/beta-Hydrolases"/>
    <property type="match status" value="1"/>
</dbReference>
<dbReference type="EMBL" id="KX255849">
    <property type="protein sequence ID" value="ANS53406.1"/>
    <property type="molecule type" value="mRNA"/>
</dbReference>